<dbReference type="PANTHER" id="PTHR46403">
    <property type="entry name" value="TP53-REGULATED INHIBITOR OF APOPTOSIS 1"/>
    <property type="match status" value="1"/>
</dbReference>
<gene>
    <name evidence="4" type="ORF">SCP_1503060</name>
</gene>
<dbReference type="Proteomes" id="UP000287166">
    <property type="component" value="Unassembled WGS sequence"/>
</dbReference>
<dbReference type="GO" id="GO:0045332">
    <property type="term" value="P:phospholipid translocation"/>
    <property type="evidence" value="ECO:0007669"/>
    <property type="project" value="TreeGrafter"/>
</dbReference>
<evidence type="ECO:0000256" key="2">
    <source>
        <dbReference type="ARBA" id="ARBA00023157"/>
    </source>
</evidence>
<dbReference type="GO" id="GO:0005829">
    <property type="term" value="C:cytosol"/>
    <property type="evidence" value="ECO:0007669"/>
    <property type="project" value="TreeGrafter"/>
</dbReference>
<feature type="compositionally biased region" description="Pro residues" evidence="3">
    <location>
        <begin position="90"/>
        <end position="105"/>
    </location>
</feature>
<dbReference type="GO" id="GO:0005634">
    <property type="term" value="C:nucleus"/>
    <property type="evidence" value="ECO:0007669"/>
    <property type="project" value="TreeGrafter"/>
</dbReference>
<reference evidence="4 5" key="1">
    <citation type="journal article" date="2018" name="Sci. Rep.">
        <title>Genome sequence of the cauliflower mushroom Sparassis crispa (Hanabiratake) and its association with beneficial usage.</title>
        <authorList>
            <person name="Kiyama R."/>
            <person name="Furutani Y."/>
            <person name="Kawaguchi K."/>
            <person name="Nakanishi T."/>
        </authorList>
    </citation>
    <scope>NUCLEOTIDE SEQUENCE [LARGE SCALE GENOMIC DNA]</scope>
</reference>
<dbReference type="STRING" id="139825.A0A401H4D9"/>
<feature type="region of interest" description="Disordered" evidence="3">
    <location>
        <begin position="82"/>
        <end position="105"/>
    </location>
</feature>
<sequence>MAHSLAEECTPLKKQYDACFNAWFEGYLEPAVSASSTPDQRAAFARQQAAEYDARCGKLWAQYRECVQKAVKDRGLDVLLDQARTENPLRDPPPPSPDDLPPASS</sequence>
<evidence type="ECO:0000313" key="5">
    <source>
        <dbReference type="Proteomes" id="UP000287166"/>
    </source>
</evidence>
<dbReference type="GeneID" id="38786215"/>
<dbReference type="RefSeq" id="XP_027620211.1">
    <property type="nucleotide sequence ID" value="XM_027764410.1"/>
</dbReference>
<evidence type="ECO:0000256" key="1">
    <source>
        <dbReference type="ARBA" id="ARBA00006196"/>
    </source>
</evidence>
<dbReference type="Pfam" id="PF05254">
    <property type="entry name" value="UPF0203"/>
    <property type="match status" value="1"/>
</dbReference>
<dbReference type="PANTHER" id="PTHR46403:SF1">
    <property type="entry name" value="TP53-REGULATED INHIBITOR OF APOPTOSIS 1"/>
    <property type="match status" value="1"/>
</dbReference>
<organism evidence="4 5">
    <name type="scientific">Sparassis crispa</name>
    <dbReference type="NCBI Taxonomy" id="139825"/>
    <lineage>
        <taxon>Eukaryota</taxon>
        <taxon>Fungi</taxon>
        <taxon>Dikarya</taxon>
        <taxon>Basidiomycota</taxon>
        <taxon>Agaricomycotina</taxon>
        <taxon>Agaricomycetes</taxon>
        <taxon>Polyporales</taxon>
        <taxon>Sparassidaceae</taxon>
        <taxon>Sparassis</taxon>
    </lineage>
</organism>
<dbReference type="GO" id="GO:1990050">
    <property type="term" value="F:phosphatidic acid transfer activity"/>
    <property type="evidence" value="ECO:0007669"/>
    <property type="project" value="TreeGrafter"/>
</dbReference>
<dbReference type="AlphaFoldDB" id="A0A401H4D9"/>
<comment type="similarity">
    <text evidence="1">Belongs to the TRIAP1/MDM35 family.</text>
</comment>
<evidence type="ECO:0000256" key="3">
    <source>
        <dbReference type="SAM" id="MobiDB-lite"/>
    </source>
</evidence>
<evidence type="ECO:0008006" key="6">
    <source>
        <dbReference type="Google" id="ProtNLM"/>
    </source>
</evidence>
<dbReference type="FunCoup" id="A0A401H4D9">
    <property type="interactions" value="94"/>
</dbReference>
<keyword evidence="5" id="KW-1185">Reference proteome</keyword>
<dbReference type="OrthoDB" id="19091at2759"/>
<keyword evidence="2" id="KW-1015">Disulfide bond</keyword>
<evidence type="ECO:0000313" key="4">
    <source>
        <dbReference type="EMBL" id="GBE89298.1"/>
    </source>
</evidence>
<proteinExistence type="inferred from homology"/>
<dbReference type="GO" id="GO:0005758">
    <property type="term" value="C:mitochondrial intermembrane space"/>
    <property type="evidence" value="ECO:0007669"/>
    <property type="project" value="TreeGrafter"/>
</dbReference>
<dbReference type="InterPro" id="IPR007918">
    <property type="entry name" value="MDM35_apoptosis"/>
</dbReference>
<comment type="caution">
    <text evidence="4">The sequence shown here is derived from an EMBL/GenBank/DDBJ whole genome shotgun (WGS) entry which is preliminary data.</text>
</comment>
<protein>
    <recommendedName>
        <fullName evidence="6">Mitochondrial distribution and morphology protein</fullName>
    </recommendedName>
</protein>
<dbReference type="InParanoid" id="A0A401H4D9"/>
<name>A0A401H4D9_9APHY</name>
<dbReference type="EMBL" id="BFAD01000015">
    <property type="protein sequence ID" value="GBE89298.1"/>
    <property type="molecule type" value="Genomic_DNA"/>
</dbReference>
<accession>A0A401H4D9</accession>